<proteinExistence type="predicted"/>
<keyword evidence="3" id="KW-1185">Reference proteome</keyword>
<name>A0ABR7L214_9PSEU</name>
<feature type="transmembrane region" description="Helical" evidence="1">
    <location>
        <begin position="40"/>
        <end position="62"/>
    </location>
</feature>
<gene>
    <name evidence="2" type="ORF">GPZ80_06005</name>
</gene>
<evidence type="ECO:0000313" key="2">
    <source>
        <dbReference type="EMBL" id="MBC6446728.1"/>
    </source>
</evidence>
<keyword evidence="1" id="KW-1133">Transmembrane helix</keyword>
<evidence type="ECO:0000256" key="1">
    <source>
        <dbReference type="SAM" id="Phobius"/>
    </source>
</evidence>
<keyword evidence="1" id="KW-0472">Membrane</keyword>
<accession>A0ABR7L214</accession>
<keyword evidence="1" id="KW-0812">Transmembrane</keyword>
<evidence type="ECO:0000313" key="3">
    <source>
        <dbReference type="Proteomes" id="UP000734823"/>
    </source>
</evidence>
<comment type="caution">
    <text evidence="2">The sequence shown here is derived from an EMBL/GenBank/DDBJ whole genome shotgun (WGS) entry which is preliminary data.</text>
</comment>
<organism evidence="2 3">
    <name type="scientific">Actinokineospora xionganensis</name>
    <dbReference type="NCBI Taxonomy" id="2684470"/>
    <lineage>
        <taxon>Bacteria</taxon>
        <taxon>Bacillati</taxon>
        <taxon>Actinomycetota</taxon>
        <taxon>Actinomycetes</taxon>
        <taxon>Pseudonocardiales</taxon>
        <taxon>Pseudonocardiaceae</taxon>
        <taxon>Actinokineospora</taxon>
    </lineage>
</organism>
<dbReference type="RefSeq" id="WP_187218839.1">
    <property type="nucleotide sequence ID" value="NZ_JABVED010000002.1"/>
</dbReference>
<dbReference type="EMBL" id="JABVED010000002">
    <property type="protein sequence ID" value="MBC6446728.1"/>
    <property type="molecule type" value="Genomic_DNA"/>
</dbReference>
<sequence length="235" mass="24240">MLETELRDSLRTAVATEPALTLDIDEVVVRARKETARSRALVATGAATFVLVGGIVVGPTVARATGGMQPAGFPGPAPAITSSAPIVPKYSSAQLAERSTALAAALPTRVAAVVPGVSDLQTHPGSTPGLRDFVGIARFTTFTLDGARYGIHFTVITNGVEDLSEKGACVVVRPECLPGGLVGDASMRHVRSVDVVRPDSSVVTVAWLAADTGGPPAEALDGYLTQLANDPTLRF</sequence>
<protein>
    <submittedName>
        <fullName evidence="2">Uncharacterized protein</fullName>
    </submittedName>
</protein>
<reference evidence="2 3" key="1">
    <citation type="submission" date="2020-06" db="EMBL/GenBank/DDBJ databases">
        <title>Actinokineospora xiongansis sp. nov., isolated from soil of Baiyangdian.</title>
        <authorList>
            <person name="Zhang X."/>
        </authorList>
    </citation>
    <scope>NUCLEOTIDE SEQUENCE [LARGE SCALE GENOMIC DNA]</scope>
    <source>
        <strain evidence="2 3">HBU206404</strain>
    </source>
</reference>
<dbReference type="Proteomes" id="UP000734823">
    <property type="component" value="Unassembled WGS sequence"/>
</dbReference>